<feature type="transmembrane region" description="Helical" evidence="1">
    <location>
        <begin position="77"/>
        <end position="99"/>
    </location>
</feature>
<evidence type="ECO:0000313" key="2">
    <source>
        <dbReference type="EMBL" id="NEZ46544.1"/>
    </source>
</evidence>
<dbReference type="GO" id="GO:0005886">
    <property type="term" value="C:plasma membrane"/>
    <property type="evidence" value="ECO:0007669"/>
    <property type="project" value="UniProtKB-SubCell"/>
</dbReference>
<dbReference type="GO" id="GO:0140359">
    <property type="term" value="F:ABC-type transporter activity"/>
    <property type="evidence" value="ECO:0007669"/>
    <property type="project" value="InterPro"/>
</dbReference>
<protein>
    <submittedName>
        <fullName evidence="2">Uncharacterized protein</fullName>
    </submittedName>
</protein>
<evidence type="ECO:0000256" key="1">
    <source>
        <dbReference type="SAM" id="Phobius"/>
    </source>
</evidence>
<comment type="caution">
    <text evidence="2">The sequence shown here is derived from an EMBL/GenBank/DDBJ whole genome shotgun (WGS) entry which is preliminary data.</text>
</comment>
<reference evidence="2 3" key="1">
    <citation type="submission" date="2019-04" db="EMBL/GenBank/DDBJ databases">
        <title>Genome sequencing of Clostridium botulinum Groups I-IV and Clostridium butyricum.</title>
        <authorList>
            <person name="Brunt J."/>
            <person name="Van Vliet A.H.M."/>
            <person name="Stringer S.C."/>
            <person name="Carter A.T."/>
            <person name="Peck M.W."/>
        </authorList>
    </citation>
    <scope>NUCLEOTIDE SEQUENCE [LARGE SCALE GENOMIC DNA]</scope>
    <source>
        <strain evidence="2 3">IFR 18/094</strain>
    </source>
</reference>
<feature type="transmembrane region" description="Helical" evidence="1">
    <location>
        <begin position="242"/>
        <end position="262"/>
    </location>
</feature>
<dbReference type="Pfam" id="PF12679">
    <property type="entry name" value="ABC2_membrane_2"/>
    <property type="match status" value="1"/>
</dbReference>
<evidence type="ECO:0000313" key="3">
    <source>
        <dbReference type="Proteomes" id="UP000473885"/>
    </source>
</evidence>
<sequence>MINLVKSELYRLINRKSSWIILFLSILISIAYTLMFIPGAKYGDEALTNCVISAINYQSTKGPILRNSNALNNPHAVLSNISLLLIFIVLPILICSMINEERSNGSIRMVLTRSYFKGEVFLSKLIAIILFNIITITLIFITSFICGKRMLPAINYTNILLQSSKIDPMGSFLFNIKFYCIFFIQMTMMSVIFSIVSTFVKNTVVAIMLNIALLISGCYLSKFLVNFIVCPVTYIYDILGGKASYLIIAIMLLISVILVIFLKKVWDRLDFVD</sequence>
<gene>
    <name evidence="2" type="ORF">FDF74_04855</name>
</gene>
<name>A0A6M0R8I0_9CLOT</name>
<keyword evidence="3" id="KW-1185">Reference proteome</keyword>
<dbReference type="AlphaFoldDB" id="A0A6M0R8I0"/>
<keyword evidence="1" id="KW-0472">Membrane</keyword>
<dbReference type="PANTHER" id="PTHR37305:SF1">
    <property type="entry name" value="MEMBRANE PROTEIN"/>
    <property type="match status" value="1"/>
</dbReference>
<feature type="transmembrane region" description="Helical" evidence="1">
    <location>
        <begin position="120"/>
        <end position="145"/>
    </location>
</feature>
<accession>A0A6M0R8I0</accession>
<keyword evidence="1" id="KW-0812">Transmembrane</keyword>
<proteinExistence type="predicted"/>
<dbReference type="EMBL" id="SXDP01000002">
    <property type="protein sequence ID" value="NEZ46544.1"/>
    <property type="molecule type" value="Genomic_DNA"/>
</dbReference>
<feature type="transmembrane region" description="Helical" evidence="1">
    <location>
        <begin position="212"/>
        <end position="236"/>
    </location>
</feature>
<feature type="transmembrane region" description="Helical" evidence="1">
    <location>
        <begin position="20"/>
        <end position="37"/>
    </location>
</feature>
<keyword evidence="1" id="KW-1133">Transmembrane helix</keyword>
<organism evidence="2 3">
    <name type="scientific">Clostridium niameyense</name>
    <dbReference type="NCBI Taxonomy" id="1622073"/>
    <lineage>
        <taxon>Bacteria</taxon>
        <taxon>Bacillati</taxon>
        <taxon>Bacillota</taxon>
        <taxon>Clostridia</taxon>
        <taxon>Eubacteriales</taxon>
        <taxon>Clostridiaceae</taxon>
        <taxon>Clostridium</taxon>
    </lineage>
</organism>
<dbReference type="PANTHER" id="PTHR37305">
    <property type="entry name" value="INTEGRAL MEMBRANE PROTEIN-RELATED"/>
    <property type="match status" value="1"/>
</dbReference>
<feature type="transmembrane region" description="Helical" evidence="1">
    <location>
        <begin position="176"/>
        <end position="200"/>
    </location>
</feature>
<dbReference type="Proteomes" id="UP000473885">
    <property type="component" value="Unassembled WGS sequence"/>
</dbReference>
<dbReference type="RefSeq" id="WP_163248788.1">
    <property type="nucleotide sequence ID" value="NZ_SXDP01000002.1"/>
</dbReference>